<evidence type="ECO:0000313" key="3">
    <source>
        <dbReference type="EMBL" id="GGL23593.1"/>
    </source>
</evidence>
<dbReference type="PANTHER" id="PTHR35176:SF6">
    <property type="entry name" value="HEME OXYGENASE HI_0854-RELATED"/>
    <property type="match status" value="1"/>
</dbReference>
<accession>A0A830ERS6</accession>
<feature type="domain" description="Pyridoxamine 5'-phosphate oxidase N-terminal" evidence="2">
    <location>
        <begin position="5"/>
        <end position="129"/>
    </location>
</feature>
<keyword evidence="4" id="KW-1185">Reference proteome</keyword>
<keyword evidence="1" id="KW-0560">Oxidoreductase</keyword>
<dbReference type="InterPro" id="IPR019920">
    <property type="entry name" value="F420-binding_dom_put"/>
</dbReference>
<evidence type="ECO:0000313" key="4">
    <source>
        <dbReference type="Proteomes" id="UP000628840"/>
    </source>
</evidence>
<dbReference type="OrthoDB" id="10511at2157"/>
<sequence>MDAIPESFHDLFEKRTFAHVTTMNPDGTPQATPVWIDHDADTGRLLVNTERHRRKARNVERNPSVAVSMTDPENAYRYCSVTGEVEAVTAEGAREHIDALARRYLGEDEYPTPVESERVILEIRPDDVSVADVSD</sequence>
<dbReference type="InterPro" id="IPR052019">
    <property type="entry name" value="F420H2_bilvrd_red/Heme_oxyg"/>
</dbReference>
<dbReference type="GO" id="GO:0005829">
    <property type="term" value="C:cytosol"/>
    <property type="evidence" value="ECO:0007669"/>
    <property type="project" value="TreeGrafter"/>
</dbReference>
<name>A0A830ERS6_9EURY</name>
<evidence type="ECO:0000259" key="2">
    <source>
        <dbReference type="Pfam" id="PF01243"/>
    </source>
</evidence>
<comment type="caution">
    <text evidence="3">The sequence shown here is derived from an EMBL/GenBank/DDBJ whole genome shotgun (WGS) entry which is preliminary data.</text>
</comment>
<dbReference type="Proteomes" id="UP000628840">
    <property type="component" value="Unassembled WGS sequence"/>
</dbReference>
<dbReference type="PANTHER" id="PTHR35176">
    <property type="entry name" value="HEME OXYGENASE HI_0854-RELATED"/>
    <property type="match status" value="1"/>
</dbReference>
<dbReference type="InterPro" id="IPR012349">
    <property type="entry name" value="Split_barrel_FMN-bd"/>
</dbReference>
<protein>
    <submittedName>
        <fullName evidence="3">PPOX class F420-dependent enzyme</fullName>
    </submittedName>
</protein>
<dbReference type="InterPro" id="IPR011576">
    <property type="entry name" value="Pyridox_Oxase_N"/>
</dbReference>
<dbReference type="EMBL" id="BMPF01000001">
    <property type="protein sequence ID" value="GGL23593.1"/>
    <property type="molecule type" value="Genomic_DNA"/>
</dbReference>
<proteinExistence type="predicted"/>
<reference evidence="3 4" key="1">
    <citation type="journal article" date="2019" name="Int. J. Syst. Evol. Microbiol.">
        <title>The Global Catalogue of Microorganisms (GCM) 10K type strain sequencing project: providing services to taxonomists for standard genome sequencing and annotation.</title>
        <authorList>
            <consortium name="The Broad Institute Genomics Platform"/>
            <consortium name="The Broad Institute Genome Sequencing Center for Infectious Disease"/>
            <person name="Wu L."/>
            <person name="Ma J."/>
        </authorList>
    </citation>
    <scope>NUCLEOTIDE SEQUENCE [LARGE SCALE GENOMIC DNA]</scope>
    <source>
        <strain evidence="3 4">JCM 19585</strain>
    </source>
</reference>
<gene>
    <name evidence="3" type="ORF">GCM10009037_03950</name>
</gene>
<dbReference type="SUPFAM" id="SSF50475">
    <property type="entry name" value="FMN-binding split barrel"/>
    <property type="match status" value="1"/>
</dbReference>
<dbReference type="NCBIfam" id="TIGR03618">
    <property type="entry name" value="Rv1155_F420"/>
    <property type="match status" value="1"/>
</dbReference>
<dbReference type="Gene3D" id="2.30.110.10">
    <property type="entry name" value="Electron Transport, Fmn-binding Protein, Chain A"/>
    <property type="match status" value="1"/>
</dbReference>
<dbReference type="GO" id="GO:0016627">
    <property type="term" value="F:oxidoreductase activity, acting on the CH-CH group of donors"/>
    <property type="evidence" value="ECO:0007669"/>
    <property type="project" value="TreeGrafter"/>
</dbReference>
<dbReference type="RefSeq" id="WP_188877813.1">
    <property type="nucleotide sequence ID" value="NZ_BMPF01000001.1"/>
</dbReference>
<dbReference type="GO" id="GO:0070967">
    <property type="term" value="F:coenzyme F420 binding"/>
    <property type="evidence" value="ECO:0007669"/>
    <property type="project" value="TreeGrafter"/>
</dbReference>
<organism evidence="3 4">
    <name type="scientific">Halarchaeum grantii</name>
    <dbReference type="NCBI Taxonomy" id="1193105"/>
    <lineage>
        <taxon>Archaea</taxon>
        <taxon>Methanobacteriati</taxon>
        <taxon>Methanobacteriota</taxon>
        <taxon>Stenosarchaea group</taxon>
        <taxon>Halobacteria</taxon>
        <taxon>Halobacteriales</taxon>
        <taxon>Halobacteriaceae</taxon>
    </lineage>
</organism>
<dbReference type="AlphaFoldDB" id="A0A830ERS6"/>
<dbReference type="Pfam" id="PF01243">
    <property type="entry name" value="PNPOx_N"/>
    <property type="match status" value="1"/>
</dbReference>
<evidence type="ECO:0000256" key="1">
    <source>
        <dbReference type="ARBA" id="ARBA00023002"/>
    </source>
</evidence>